<evidence type="ECO:0008006" key="3">
    <source>
        <dbReference type="Google" id="ProtNLM"/>
    </source>
</evidence>
<dbReference type="Proteomes" id="UP000000611">
    <property type="component" value="Plasmid pl165"/>
</dbReference>
<reference evidence="1 2" key="1">
    <citation type="journal article" date="2008" name="PLoS Genet.">
        <title>The genome of Borrelia recurrentis, the agent of deadly louse-borne relapsing fever, is a degraded subset of tick-borne Borrelia duttonii.</title>
        <authorList>
            <person name="Lescot M."/>
            <person name="Audic S."/>
            <person name="Robert C."/>
            <person name="Nguyen T.T."/>
            <person name="Blanc G."/>
            <person name="Cutler S.J."/>
            <person name="Wincker P."/>
            <person name="Couloux A."/>
            <person name="Claverie J.-M."/>
            <person name="Raoult D."/>
            <person name="Drancourt M."/>
        </authorList>
    </citation>
    <scope>NUCLEOTIDE SEQUENCE [LARGE SCALE GENOMIC DNA]</scope>
    <source>
        <strain evidence="1 2">Ly</strain>
    </source>
</reference>
<dbReference type="HOGENOM" id="CLU_065526_0_0_12"/>
<name>B5RNC0_BORDL</name>
<keyword evidence="1" id="KW-0614">Plasmid</keyword>
<dbReference type="KEGG" id="bdu:BDU_1060"/>
<proteinExistence type="predicted"/>
<evidence type="ECO:0000313" key="1">
    <source>
        <dbReference type="EMBL" id="ACH93856.1"/>
    </source>
</evidence>
<dbReference type="PROSITE" id="PS51257">
    <property type="entry name" value="PROKAR_LIPOPROTEIN"/>
    <property type="match status" value="1"/>
</dbReference>
<gene>
    <name evidence="1" type="ordered locus">BDU_1060</name>
</gene>
<evidence type="ECO:0000313" key="2">
    <source>
        <dbReference type="Proteomes" id="UP000000611"/>
    </source>
</evidence>
<dbReference type="AlphaFoldDB" id="B5RNC0"/>
<protein>
    <recommendedName>
        <fullName evidence="3">Lipoprotein</fullName>
    </recommendedName>
</protein>
<dbReference type="EMBL" id="CP000979">
    <property type="protein sequence ID" value="ACH93856.1"/>
    <property type="molecule type" value="Genomic_DNA"/>
</dbReference>
<keyword evidence="2" id="KW-1185">Reference proteome</keyword>
<accession>B5RNC0</accession>
<organism evidence="1 2">
    <name type="scientific">Borrelia duttonii (strain Ly)</name>
    <dbReference type="NCBI Taxonomy" id="412419"/>
    <lineage>
        <taxon>Bacteria</taxon>
        <taxon>Pseudomonadati</taxon>
        <taxon>Spirochaetota</taxon>
        <taxon>Spirochaetia</taxon>
        <taxon>Spirochaetales</taxon>
        <taxon>Borreliaceae</taxon>
        <taxon>Borrelia</taxon>
    </lineage>
</organism>
<geneLocation type="plasmid" evidence="1 2">
    <name>pl165</name>
</geneLocation>
<sequence>MVGVNAKIKEKFMQGLGIILYAFGMISCKQLKLSEITNFLDMHQSKDNLKNYSREKTLEQTETLEQTDLKDQKSLILDKVKLESKEIVAKDRDLTKVVAKSLDLGKEVLEKDVSNKRVGDRVFEDNKSAKNEKSDARQLESKSKFRSNLKIDGKVKLLIPKKTAQEVYAAFESRVLKYKSKLIHERRRFNPRHYSLSIPFKKVSPIFTSAEQQSDIYAALGSDVKVITGLEKILNNLDLKYPALYSYGDTRVAAHLFNLLLNISNYTRKLINNHLNTANLDRIKNGKSVEDIIALNDLLEKFMIERDNAVKIIQEQILSLASKNKKEVLRGLKQTIGLENNSSREIQHASYSIIGMVTRIAYLVK</sequence>